<evidence type="ECO:0000256" key="7">
    <source>
        <dbReference type="SAM" id="MobiDB-lite"/>
    </source>
</evidence>
<dbReference type="PROSITE" id="PS50914">
    <property type="entry name" value="BON"/>
    <property type="match status" value="1"/>
</dbReference>
<evidence type="ECO:0000259" key="9">
    <source>
        <dbReference type="PROSITE" id="PS50914"/>
    </source>
</evidence>
<dbReference type="InterPro" id="IPR049278">
    <property type="entry name" value="MS_channel_C"/>
</dbReference>
<reference evidence="10 11" key="1">
    <citation type="submission" date="2021-06" db="EMBL/GenBank/DDBJ databases">
        <title>Complete genome of Haloferula helveola possessing various polysaccharide degrading enzymes.</title>
        <authorList>
            <person name="Takami H."/>
            <person name="Huang C."/>
            <person name="Hamasaki K."/>
        </authorList>
    </citation>
    <scope>NUCLEOTIDE SEQUENCE [LARGE SCALE GENOMIC DNA]</scope>
    <source>
        <strain evidence="10 11">CN-1</strain>
    </source>
</reference>
<keyword evidence="4 8" id="KW-0812">Transmembrane</keyword>
<protein>
    <submittedName>
        <fullName evidence="10">Mechanosensitive ion channel protein MscS</fullName>
    </submittedName>
</protein>
<evidence type="ECO:0000313" key="11">
    <source>
        <dbReference type="Proteomes" id="UP001374893"/>
    </source>
</evidence>
<keyword evidence="11" id="KW-1185">Reference proteome</keyword>
<feature type="compositionally biased region" description="Low complexity" evidence="7">
    <location>
        <begin position="401"/>
        <end position="414"/>
    </location>
</feature>
<dbReference type="Pfam" id="PF21082">
    <property type="entry name" value="MS_channel_3rd"/>
    <property type="match status" value="1"/>
</dbReference>
<evidence type="ECO:0000313" key="10">
    <source>
        <dbReference type="EMBL" id="BCX46952.1"/>
    </source>
</evidence>
<dbReference type="EMBL" id="AP024702">
    <property type="protein sequence ID" value="BCX46952.1"/>
    <property type="molecule type" value="Genomic_DNA"/>
</dbReference>
<dbReference type="Gene3D" id="3.30.70.100">
    <property type="match status" value="1"/>
</dbReference>
<accession>A0ABM7RIY7</accession>
<comment type="subcellular location">
    <subcellularLocation>
        <location evidence="1">Cell membrane</location>
        <topology evidence="1">Multi-pass membrane protein</topology>
    </subcellularLocation>
</comment>
<feature type="transmembrane region" description="Helical" evidence="8">
    <location>
        <begin position="198"/>
        <end position="216"/>
    </location>
</feature>
<keyword evidence="5 8" id="KW-1133">Transmembrane helix</keyword>
<dbReference type="Pfam" id="PF00924">
    <property type="entry name" value="MS_channel_2nd"/>
    <property type="match status" value="1"/>
</dbReference>
<dbReference type="Proteomes" id="UP001374893">
    <property type="component" value="Chromosome"/>
</dbReference>
<dbReference type="InterPro" id="IPR007055">
    <property type="entry name" value="BON_dom"/>
</dbReference>
<dbReference type="InterPro" id="IPR023408">
    <property type="entry name" value="MscS_beta-dom_sf"/>
</dbReference>
<dbReference type="InterPro" id="IPR011066">
    <property type="entry name" value="MscS_channel_C_sf"/>
</dbReference>
<sequence>MAVLILGLPLLRAQNPAEELATGDSKPPIPEDLVIPTDIEVTDKAIRERLLSIYSQMDELKTLEVDALAGVVTLRGTAREAEDIEVAVALAEKTEGVVFVRNRIERQLDVESRLSPAMEKAHSLWRAGVRAAPLFLIAVISALVMWAIGRWLAGRKSFWSRFGLSPLGLGLLQRTIRMAFLLIGITIGLEILDATALAGALLGVAGVVGIALGFAFRNIVENYLAGVLLSMRNPFSPGDVVEVGGSKGKVIRLTSRDTVLMTPDGNHLRIPNRLFMDSELLNLTRNPRRRFDFAVGVSVEQDLVATRELGLETVSSVTGVLDDPAPWAVVEELGDSTVNLRFFAWLDQRDSDFLKTRSEAIRRIKETFDDAGIEMPEPIYRVHLTEKKNEPAQAAAKGPMRSSTSAAARTATDTGADDTLDRQIELSEAGAKEENLLSDKE</sequence>
<dbReference type="RefSeq" id="WP_338688904.1">
    <property type="nucleotide sequence ID" value="NZ_AP024702.1"/>
</dbReference>
<keyword evidence="3" id="KW-1003">Cell membrane</keyword>
<evidence type="ECO:0000256" key="8">
    <source>
        <dbReference type="SAM" id="Phobius"/>
    </source>
</evidence>
<evidence type="ECO:0000256" key="2">
    <source>
        <dbReference type="ARBA" id="ARBA00008017"/>
    </source>
</evidence>
<evidence type="ECO:0000256" key="3">
    <source>
        <dbReference type="ARBA" id="ARBA00022475"/>
    </source>
</evidence>
<feature type="domain" description="BON" evidence="9">
    <location>
        <begin position="42"/>
        <end position="108"/>
    </location>
</feature>
<dbReference type="Gene3D" id="2.30.30.60">
    <property type="match status" value="1"/>
</dbReference>
<dbReference type="InterPro" id="IPR006685">
    <property type="entry name" value="MscS_channel_2nd"/>
</dbReference>
<name>A0ABM7RIY7_9BACT</name>
<keyword evidence="6 8" id="KW-0472">Membrane</keyword>
<organism evidence="10 11">
    <name type="scientific">Haloferula helveola</name>
    <dbReference type="NCBI Taxonomy" id="490095"/>
    <lineage>
        <taxon>Bacteria</taxon>
        <taxon>Pseudomonadati</taxon>
        <taxon>Verrucomicrobiota</taxon>
        <taxon>Verrucomicrobiia</taxon>
        <taxon>Verrucomicrobiales</taxon>
        <taxon>Verrucomicrobiaceae</taxon>
        <taxon>Haloferula</taxon>
    </lineage>
</organism>
<evidence type="ECO:0000256" key="6">
    <source>
        <dbReference type="ARBA" id="ARBA00023136"/>
    </source>
</evidence>
<evidence type="ECO:0000256" key="1">
    <source>
        <dbReference type="ARBA" id="ARBA00004651"/>
    </source>
</evidence>
<feature type="transmembrane region" description="Helical" evidence="8">
    <location>
        <begin position="131"/>
        <end position="153"/>
    </location>
</feature>
<feature type="transmembrane region" description="Helical" evidence="8">
    <location>
        <begin position="174"/>
        <end position="192"/>
    </location>
</feature>
<dbReference type="SUPFAM" id="SSF50182">
    <property type="entry name" value="Sm-like ribonucleoproteins"/>
    <property type="match status" value="1"/>
</dbReference>
<feature type="compositionally biased region" description="Basic and acidic residues" evidence="7">
    <location>
        <begin position="419"/>
        <end position="441"/>
    </location>
</feature>
<dbReference type="Gene3D" id="1.10.287.1260">
    <property type="match status" value="1"/>
</dbReference>
<dbReference type="Pfam" id="PF04972">
    <property type="entry name" value="BON"/>
    <property type="match status" value="1"/>
</dbReference>
<dbReference type="InterPro" id="IPR010920">
    <property type="entry name" value="LSM_dom_sf"/>
</dbReference>
<dbReference type="PANTHER" id="PTHR30221:SF1">
    <property type="entry name" value="SMALL-CONDUCTANCE MECHANOSENSITIVE CHANNEL"/>
    <property type="match status" value="1"/>
</dbReference>
<dbReference type="SUPFAM" id="SSF82689">
    <property type="entry name" value="Mechanosensitive channel protein MscS (YggB), C-terminal domain"/>
    <property type="match status" value="1"/>
</dbReference>
<dbReference type="InterPro" id="IPR045275">
    <property type="entry name" value="MscS_archaea/bacteria_type"/>
</dbReference>
<comment type="similarity">
    <text evidence="2">Belongs to the MscS (TC 1.A.23) family.</text>
</comment>
<feature type="region of interest" description="Disordered" evidence="7">
    <location>
        <begin position="390"/>
        <end position="441"/>
    </location>
</feature>
<evidence type="ECO:0000256" key="4">
    <source>
        <dbReference type="ARBA" id="ARBA00022692"/>
    </source>
</evidence>
<dbReference type="PANTHER" id="PTHR30221">
    <property type="entry name" value="SMALL-CONDUCTANCE MECHANOSENSITIVE CHANNEL"/>
    <property type="match status" value="1"/>
</dbReference>
<evidence type="ECO:0000256" key="5">
    <source>
        <dbReference type="ARBA" id="ARBA00022989"/>
    </source>
</evidence>
<gene>
    <name evidence="10" type="ORF">HAHE_08600</name>
</gene>
<proteinExistence type="inferred from homology"/>